<evidence type="ECO:0000256" key="6">
    <source>
        <dbReference type="ARBA" id="ARBA00022679"/>
    </source>
</evidence>
<keyword evidence="7 14" id="KW-0812">Transmembrane</keyword>
<dbReference type="InterPro" id="IPR003594">
    <property type="entry name" value="HATPase_dom"/>
</dbReference>
<dbReference type="Proteomes" id="UP000628775">
    <property type="component" value="Unassembled WGS sequence"/>
</dbReference>
<dbReference type="PROSITE" id="PS50885">
    <property type="entry name" value="HAMP"/>
    <property type="match status" value="1"/>
</dbReference>
<dbReference type="SUPFAM" id="SSF158472">
    <property type="entry name" value="HAMP domain-like"/>
    <property type="match status" value="1"/>
</dbReference>
<proteinExistence type="predicted"/>
<dbReference type="GO" id="GO:0000155">
    <property type="term" value="F:phosphorelay sensor kinase activity"/>
    <property type="evidence" value="ECO:0007669"/>
    <property type="project" value="InterPro"/>
</dbReference>
<dbReference type="SMART" id="SM00388">
    <property type="entry name" value="HisKA"/>
    <property type="match status" value="1"/>
</dbReference>
<keyword evidence="18" id="KW-1185">Reference proteome</keyword>
<evidence type="ECO:0000256" key="7">
    <source>
        <dbReference type="ARBA" id="ARBA00022692"/>
    </source>
</evidence>
<comment type="subcellular location">
    <subcellularLocation>
        <location evidence="2">Cell membrane</location>
        <topology evidence="2">Multi-pass membrane protein</topology>
    </subcellularLocation>
</comment>
<comment type="catalytic activity">
    <reaction evidence="1">
        <text>ATP + protein L-histidine = ADP + protein N-phospho-L-histidine.</text>
        <dbReference type="EC" id="2.7.13.3"/>
    </reaction>
</comment>
<evidence type="ECO:0000256" key="1">
    <source>
        <dbReference type="ARBA" id="ARBA00000085"/>
    </source>
</evidence>
<accession>A0A8J2YNF2</accession>
<keyword evidence="6" id="KW-0808">Transferase</keyword>
<evidence type="ECO:0000313" key="17">
    <source>
        <dbReference type="EMBL" id="GGE55121.1"/>
    </source>
</evidence>
<dbReference type="GO" id="GO:0005886">
    <property type="term" value="C:plasma membrane"/>
    <property type="evidence" value="ECO:0007669"/>
    <property type="project" value="UniProtKB-SubCell"/>
</dbReference>
<keyword evidence="4" id="KW-1003">Cell membrane</keyword>
<dbReference type="GO" id="GO:0005524">
    <property type="term" value="F:ATP binding"/>
    <property type="evidence" value="ECO:0007669"/>
    <property type="project" value="UniProtKB-KW"/>
</dbReference>
<dbReference type="InterPro" id="IPR003660">
    <property type="entry name" value="HAMP_dom"/>
</dbReference>
<dbReference type="CDD" id="cd00075">
    <property type="entry name" value="HATPase"/>
    <property type="match status" value="1"/>
</dbReference>
<dbReference type="AlphaFoldDB" id="A0A8J2YNF2"/>
<evidence type="ECO:0000256" key="10">
    <source>
        <dbReference type="ARBA" id="ARBA00022840"/>
    </source>
</evidence>
<dbReference type="PANTHER" id="PTHR45528:SF1">
    <property type="entry name" value="SENSOR HISTIDINE KINASE CPXA"/>
    <property type="match status" value="1"/>
</dbReference>
<keyword evidence="8" id="KW-0547">Nucleotide-binding</keyword>
<evidence type="ECO:0000256" key="8">
    <source>
        <dbReference type="ARBA" id="ARBA00022741"/>
    </source>
</evidence>
<keyword evidence="9" id="KW-0418">Kinase</keyword>
<dbReference type="InterPro" id="IPR036890">
    <property type="entry name" value="HATPase_C_sf"/>
</dbReference>
<evidence type="ECO:0000256" key="14">
    <source>
        <dbReference type="SAM" id="Phobius"/>
    </source>
</evidence>
<dbReference type="Gene3D" id="3.30.565.10">
    <property type="entry name" value="Histidine kinase-like ATPase, C-terminal domain"/>
    <property type="match status" value="1"/>
</dbReference>
<feature type="transmembrane region" description="Helical" evidence="14">
    <location>
        <begin position="12"/>
        <end position="31"/>
    </location>
</feature>
<dbReference type="SMART" id="SM00304">
    <property type="entry name" value="HAMP"/>
    <property type="match status" value="1"/>
</dbReference>
<dbReference type="SUPFAM" id="SSF47384">
    <property type="entry name" value="Homodimeric domain of signal transducing histidine kinase"/>
    <property type="match status" value="1"/>
</dbReference>
<dbReference type="Pfam" id="PF02518">
    <property type="entry name" value="HATPase_c"/>
    <property type="match status" value="1"/>
</dbReference>
<feature type="transmembrane region" description="Helical" evidence="14">
    <location>
        <begin position="129"/>
        <end position="151"/>
    </location>
</feature>
<keyword evidence="10" id="KW-0067">ATP-binding</keyword>
<name>A0A8J2YNF2_9BACL</name>
<dbReference type="SMART" id="SM00387">
    <property type="entry name" value="HATPase_c"/>
    <property type="match status" value="1"/>
</dbReference>
<dbReference type="Pfam" id="PF00512">
    <property type="entry name" value="HisKA"/>
    <property type="match status" value="1"/>
</dbReference>
<evidence type="ECO:0000256" key="4">
    <source>
        <dbReference type="ARBA" id="ARBA00022475"/>
    </source>
</evidence>
<dbReference type="PROSITE" id="PS50109">
    <property type="entry name" value="HIS_KIN"/>
    <property type="match status" value="1"/>
</dbReference>
<dbReference type="FunFam" id="3.30.565.10:FF:000006">
    <property type="entry name" value="Sensor histidine kinase WalK"/>
    <property type="match status" value="1"/>
</dbReference>
<organism evidence="17 18">
    <name type="scientific">Pullulanibacillus camelliae</name>
    <dbReference type="NCBI Taxonomy" id="1707096"/>
    <lineage>
        <taxon>Bacteria</taxon>
        <taxon>Bacillati</taxon>
        <taxon>Bacillota</taxon>
        <taxon>Bacilli</taxon>
        <taxon>Bacillales</taxon>
        <taxon>Sporolactobacillaceae</taxon>
        <taxon>Pullulanibacillus</taxon>
    </lineage>
</organism>
<evidence type="ECO:0000256" key="13">
    <source>
        <dbReference type="ARBA" id="ARBA00023136"/>
    </source>
</evidence>
<feature type="domain" description="HAMP" evidence="16">
    <location>
        <begin position="153"/>
        <end position="205"/>
    </location>
</feature>
<dbReference type="EMBL" id="BMIR01000028">
    <property type="protein sequence ID" value="GGE55121.1"/>
    <property type="molecule type" value="Genomic_DNA"/>
</dbReference>
<evidence type="ECO:0000256" key="12">
    <source>
        <dbReference type="ARBA" id="ARBA00023012"/>
    </source>
</evidence>
<evidence type="ECO:0000259" key="16">
    <source>
        <dbReference type="PROSITE" id="PS50885"/>
    </source>
</evidence>
<dbReference type="Gene3D" id="1.10.287.130">
    <property type="match status" value="1"/>
</dbReference>
<keyword evidence="5" id="KW-0597">Phosphoprotein</keyword>
<dbReference type="EC" id="2.7.13.3" evidence="3"/>
<keyword evidence="13 14" id="KW-0472">Membrane</keyword>
<gene>
    <name evidence="17" type="ORF">GCM10011391_37640</name>
</gene>
<feature type="domain" description="Histidine kinase" evidence="15">
    <location>
        <begin position="220"/>
        <end position="438"/>
    </location>
</feature>
<comment type="caution">
    <text evidence="17">The sequence shown here is derived from an EMBL/GenBank/DDBJ whole genome shotgun (WGS) entry which is preliminary data.</text>
</comment>
<dbReference type="InterPro" id="IPR003661">
    <property type="entry name" value="HisK_dim/P_dom"/>
</dbReference>
<dbReference type="Gene3D" id="6.10.340.10">
    <property type="match status" value="1"/>
</dbReference>
<reference evidence="17" key="1">
    <citation type="journal article" date="2014" name="Int. J. Syst. Evol. Microbiol.">
        <title>Complete genome sequence of Corynebacterium casei LMG S-19264T (=DSM 44701T), isolated from a smear-ripened cheese.</title>
        <authorList>
            <consortium name="US DOE Joint Genome Institute (JGI-PGF)"/>
            <person name="Walter F."/>
            <person name="Albersmeier A."/>
            <person name="Kalinowski J."/>
            <person name="Ruckert C."/>
        </authorList>
    </citation>
    <scope>NUCLEOTIDE SEQUENCE</scope>
    <source>
        <strain evidence="17">CGMCC 1.15371</strain>
    </source>
</reference>
<dbReference type="InterPro" id="IPR050398">
    <property type="entry name" value="HssS/ArlS-like"/>
</dbReference>
<dbReference type="SUPFAM" id="SSF55874">
    <property type="entry name" value="ATPase domain of HSP90 chaperone/DNA topoisomerase II/histidine kinase"/>
    <property type="match status" value="1"/>
</dbReference>
<dbReference type="InterPro" id="IPR005467">
    <property type="entry name" value="His_kinase_dom"/>
</dbReference>
<dbReference type="PRINTS" id="PR00344">
    <property type="entry name" value="BCTRLSENSOR"/>
</dbReference>
<dbReference type="PANTHER" id="PTHR45528">
    <property type="entry name" value="SENSOR HISTIDINE KINASE CPXA"/>
    <property type="match status" value="1"/>
</dbReference>
<evidence type="ECO:0000256" key="11">
    <source>
        <dbReference type="ARBA" id="ARBA00022989"/>
    </source>
</evidence>
<protein>
    <recommendedName>
        <fullName evidence="3">histidine kinase</fullName>
        <ecNumber evidence="3">2.7.13.3</ecNumber>
    </recommendedName>
</protein>
<dbReference type="CDD" id="cd00082">
    <property type="entry name" value="HisKA"/>
    <property type="match status" value="1"/>
</dbReference>
<evidence type="ECO:0000256" key="3">
    <source>
        <dbReference type="ARBA" id="ARBA00012438"/>
    </source>
</evidence>
<evidence type="ECO:0000256" key="5">
    <source>
        <dbReference type="ARBA" id="ARBA00022553"/>
    </source>
</evidence>
<evidence type="ECO:0000256" key="2">
    <source>
        <dbReference type="ARBA" id="ARBA00004651"/>
    </source>
</evidence>
<evidence type="ECO:0000256" key="9">
    <source>
        <dbReference type="ARBA" id="ARBA00022777"/>
    </source>
</evidence>
<reference evidence="17" key="2">
    <citation type="submission" date="2020-09" db="EMBL/GenBank/DDBJ databases">
        <authorList>
            <person name="Sun Q."/>
            <person name="Zhou Y."/>
        </authorList>
    </citation>
    <scope>NUCLEOTIDE SEQUENCE</scope>
    <source>
        <strain evidence="17">CGMCC 1.15371</strain>
    </source>
</reference>
<dbReference type="InterPro" id="IPR004358">
    <property type="entry name" value="Sig_transdc_His_kin-like_C"/>
</dbReference>
<dbReference type="Pfam" id="PF00672">
    <property type="entry name" value="HAMP"/>
    <property type="match status" value="1"/>
</dbReference>
<sequence length="440" mass="49679">MKTIRIRKFTIFSLILLLSLPWLFFVGTHFIQTKTLRFDRTASQKQDVKEVIQWIEADTASWSKIDWQHQVQQHLQKMNMEVVIRSASNKVIFQTDAVRNHAFTATDRFSVIEDGNVLGRITIYQENPVVVPMIATSVGFILALFIISLLMRRMILKPLESMSQSARQVAEGDFDIVLPSSAITEIADVSAGFKVMVTSLKAAFEKQIELENDRRFVIAAVAHDLRTPLFALRGYLDGLEQGIAQSPEKVAKYVAVCKEKSAQLDRLVEDLFTFTKTEYFEKAFNKTNVDLVRVLEQAITTFKLQAESKEIPIMEEIYDRPCVISGDPHLLERAISNLLENAVRHTSRKGKIVVQCYKADGKAFFSIQDTGEGFATEDLHRIFEPLYRGDESRSRSTGGTGLGLTISQRIIRQHGGGLQAENHSDGGAWLKGWLPLLRNG</sequence>
<keyword evidence="11 14" id="KW-1133">Transmembrane helix</keyword>
<dbReference type="CDD" id="cd06225">
    <property type="entry name" value="HAMP"/>
    <property type="match status" value="1"/>
</dbReference>
<evidence type="ECO:0000313" key="18">
    <source>
        <dbReference type="Proteomes" id="UP000628775"/>
    </source>
</evidence>
<keyword evidence="12" id="KW-0902">Two-component regulatory system</keyword>
<evidence type="ECO:0000259" key="15">
    <source>
        <dbReference type="PROSITE" id="PS50109"/>
    </source>
</evidence>
<dbReference type="RefSeq" id="WP_188698487.1">
    <property type="nucleotide sequence ID" value="NZ_BMIR01000028.1"/>
</dbReference>
<dbReference type="InterPro" id="IPR036097">
    <property type="entry name" value="HisK_dim/P_sf"/>
</dbReference>